<protein>
    <submittedName>
        <fullName evidence="4">PfkB</fullName>
    </submittedName>
</protein>
<reference evidence="4 5" key="2">
    <citation type="journal article" date="2009" name="Genome Res.">
        <title>Ortho-proteogenomics: multiple proteomes investigation through orthology and a new MS-based protocol.</title>
        <authorList>
            <person name="Gallien S."/>
            <person name="Perrodou E."/>
            <person name="Carapito C."/>
            <person name="Deshayes C."/>
            <person name="Reyrat J.M."/>
            <person name="Van Dorsselaer A."/>
            <person name="Poch O."/>
            <person name="Schaeffer C."/>
            <person name="Lecompte O."/>
        </authorList>
    </citation>
    <scope>NUCLEOTIDE SEQUENCE [LARGE SCALE GENOMIC DNA]</scope>
    <source>
        <strain evidence="5">ATCC 700084 / mc(2)155</strain>
    </source>
</reference>
<feature type="domain" description="Carbohydrate kinase PfkB" evidence="3">
    <location>
        <begin position="207"/>
        <end position="306"/>
    </location>
</feature>
<dbReference type="Gene3D" id="3.40.1190.20">
    <property type="match status" value="1"/>
</dbReference>
<dbReference type="Pfam" id="PF00294">
    <property type="entry name" value="PfkB"/>
    <property type="match status" value="1"/>
</dbReference>
<evidence type="ECO:0000256" key="2">
    <source>
        <dbReference type="ARBA" id="ARBA00022777"/>
    </source>
</evidence>
<dbReference type="KEGG" id="msg:MSMEI_4529"/>
<reference evidence="4 5" key="1">
    <citation type="journal article" date="2007" name="Genome Biol.">
        <title>Interrupted coding sequences in Mycobacterium smegmatis: authentic mutations or sequencing errors?</title>
        <authorList>
            <person name="Deshayes C."/>
            <person name="Perrodou E."/>
            <person name="Gallien S."/>
            <person name="Euphrasie D."/>
            <person name="Schaeffer C."/>
            <person name="Van-Dorsselaer A."/>
            <person name="Poch O."/>
            <person name="Lecompte O."/>
            <person name="Reyrat J.M."/>
        </authorList>
    </citation>
    <scope>NUCLEOTIDE SEQUENCE [LARGE SCALE GENOMIC DNA]</scope>
    <source>
        <strain evidence="5">ATCC 700084 / mc(2)155</strain>
    </source>
</reference>
<dbReference type="SUPFAM" id="SSF53613">
    <property type="entry name" value="Ribokinase-like"/>
    <property type="match status" value="1"/>
</dbReference>
<proteinExistence type="predicted"/>
<dbReference type="PANTHER" id="PTHR10584:SF166">
    <property type="entry name" value="RIBOKINASE"/>
    <property type="match status" value="1"/>
</dbReference>
<sequence>MSRPGEHPDRRSGCAATISADACDDPPASECIDIDCDRGTQFMPRELVPGVTVLGNLAIDIINGAPPSPGGCASFAGVALQAAGGVGRIVAMGAERDHSLFDGLQERFGPLVQILPSAVTSSFRLDYDDTDHRHMGVEAIGPVWSPADVEAADPATTWVHLAPLLRTDFPAETLAALVERGHRIAYDGQGLVRADSLGPLVEDRHFPADLLTHLDILKLAEDEAVIVADGPFTAATAQRLGVPEILVTYGSEGCDIFVDGDRVRVPAAWRVLGVQTTGAGDMFTACYVAHRAAGADPRRAAELASGLVARELDKRVHVEPADRV</sequence>
<dbReference type="Proteomes" id="UP000006158">
    <property type="component" value="Chromosome"/>
</dbReference>
<organism evidence="4 5">
    <name type="scientific">Mycolicibacterium smegmatis (strain ATCC 700084 / mc(2)155)</name>
    <name type="common">Mycobacterium smegmatis</name>
    <dbReference type="NCBI Taxonomy" id="246196"/>
    <lineage>
        <taxon>Bacteria</taxon>
        <taxon>Bacillati</taxon>
        <taxon>Actinomycetota</taxon>
        <taxon>Actinomycetes</taxon>
        <taxon>Mycobacteriales</taxon>
        <taxon>Mycobacteriaceae</taxon>
        <taxon>Mycolicibacterium</taxon>
    </lineage>
</organism>
<dbReference type="PANTHER" id="PTHR10584">
    <property type="entry name" value="SUGAR KINASE"/>
    <property type="match status" value="1"/>
</dbReference>
<evidence type="ECO:0000313" key="4">
    <source>
        <dbReference type="EMBL" id="AFP40983.1"/>
    </source>
</evidence>
<dbReference type="AlphaFoldDB" id="I7FQH6"/>
<gene>
    <name evidence="4" type="ordered locus">MSMEI_4529</name>
</gene>
<keyword evidence="1" id="KW-0808">Transferase</keyword>
<dbReference type="PATRIC" id="fig|246196.56.peg.4634"/>
<dbReference type="EMBL" id="CP001663">
    <property type="protein sequence ID" value="AFP40983.1"/>
    <property type="molecule type" value="Genomic_DNA"/>
</dbReference>
<accession>I7FQH6</accession>
<name>I7FQH6_MYCS2</name>
<keyword evidence="2" id="KW-0418">Kinase</keyword>
<evidence type="ECO:0000259" key="3">
    <source>
        <dbReference type="Pfam" id="PF00294"/>
    </source>
</evidence>
<evidence type="ECO:0000256" key="1">
    <source>
        <dbReference type="ARBA" id="ARBA00022679"/>
    </source>
</evidence>
<dbReference type="InterPro" id="IPR029056">
    <property type="entry name" value="Ribokinase-like"/>
</dbReference>
<dbReference type="GO" id="GO:0016301">
    <property type="term" value="F:kinase activity"/>
    <property type="evidence" value="ECO:0007669"/>
    <property type="project" value="UniProtKB-KW"/>
</dbReference>
<evidence type="ECO:0000313" key="5">
    <source>
        <dbReference type="Proteomes" id="UP000006158"/>
    </source>
</evidence>
<dbReference type="InterPro" id="IPR011611">
    <property type="entry name" value="PfkB_dom"/>
</dbReference>